<evidence type="ECO:0000256" key="5">
    <source>
        <dbReference type="ARBA" id="ARBA00007417"/>
    </source>
</evidence>
<dbReference type="AlphaFoldDB" id="A0A7S7SN27"/>
<feature type="binding site" evidence="14">
    <location>
        <position position="204"/>
    </location>
    <ligand>
        <name>substrate</name>
    </ligand>
</feature>
<feature type="binding site" evidence="14">
    <location>
        <position position="184"/>
    </location>
    <ligand>
        <name>substrate</name>
    </ligand>
</feature>
<evidence type="ECO:0000256" key="12">
    <source>
        <dbReference type="PIRNR" id="PIRNR006769"/>
    </source>
</evidence>
<name>A0A7S7SN27_PALFE</name>
<feature type="active site" description="Proton donor" evidence="13">
    <location>
        <position position="51"/>
    </location>
</feature>
<keyword evidence="12 17" id="KW-0378">Hydrolase</keyword>
<evidence type="ECO:0000256" key="1">
    <source>
        <dbReference type="ARBA" id="ARBA00002151"/>
    </source>
</evidence>
<dbReference type="UniPathway" id="UPA00275">
    <property type="reaction ID" value="UER00401"/>
</dbReference>
<dbReference type="GO" id="GO:0008270">
    <property type="term" value="F:zinc ion binding"/>
    <property type="evidence" value="ECO:0007669"/>
    <property type="project" value="InterPro"/>
</dbReference>
<dbReference type="InterPro" id="IPR050765">
    <property type="entry name" value="Riboflavin_Biosynth_HTPR"/>
</dbReference>
<evidence type="ECO:0000259" key="16">
    <source>
        <dbReference type="PROSITE" id="PS51747"/>
    </source>
</evidence>
<reference evidence="17 18" key="1">
    <citation type="submission" date="2020-10" db="EMBL/GenBank/DDBJ databases">
        <title>Complete genome sequence of Paludibaculum fermentans P105T, a facultatively anaerobic acidobacterium capable of dissimilatory Fe(III) reduction.</title>
        <authorList>
            <person name="Dedysh S.N."/>
            <person name="Beletsky A.V."/>
            <person name="Kulichevskaya I.S."/>
            <person name="Mardanov A.V."/>
            <person name="Ravin N.V."/>
        </authorList>
    </citation>
    <scope>NUCLEOTIDE SEQUENCE [LARGE SCALE GENOMIC DNA]</scope>
    <source>
        <strain evidence="17 18">P105</strain>
    </source>
</reference>
<dbReference type="EMBL" id="CP063849">
    <property type="protein sequence ID" value="QOY91942.1"/>
    <property type="molecule type" value="Genomic_DNA"/>
</dbReference>
<dbReference type="Pfam" id="PF00383">
    <property type="entry name" value="dCMP_cyt_deam_1"/>
    <property type="match status" value="1"/>
</dbReference>
<dbReference type="InterPro" id="IPR002734">
    <property type="entry name" value="RibDG_C"/>
</dbReference>
<dbReference type="GO" id="GO:0050661">
    <property type="term" value="F:NADP binding"/>
    <property type="evidence" value="ECO:0007669"/>
    <property type="project" value="InterPro"/>
</dbReference>
<comment type="function">
    <text evidence="1 12">Converts 2,5-diamino-6-(ribosylamino)-4(3h)-pyrimidinone 5'-phosphate into 5-amino-6-(ribosylamino)-2,4(1h,3h)-pyrimidinedione 5'-phosphate.</text>
</comment>
<feature type="binding site" evidence="14">
    <location>
        <position position="223"/>
    </location>
    <ligand>
        <name>NADP(+)</name>
        <dbReference type="ChEBI" id="CHEBI:58349"/>
    </ligand>
</feature>
<gene>
    <name evidence="17" type="primary">ribD</name>
    <name evidence="17" type="ORF">IRI77_07200</name>
</gene>
<dbReference type="InterPro" id="IPR002125">
    <property type="entry name" value="CMP_dCMP_dom"/>
</dbReference>
<sequence length="366" mass="39555">MSMDYLRIALDLAKQGQGRVAPNPSVGAVLVRDGAVVGQGYHTWAGVKHAEVLAIEDAGDQARGATLYINLEPCCHMGRTGPCVEALIAAGVKKVVAIQEDPNPQVAGQGFARLRAAGVEVEIEPSLAEEATDLNLAFFHYMKTGRPLVTLKSALTLDGKIAAPEDNSGWITSERARAHVQQIRHLHDAILTGIDTVLSDDCLLTDRSGLERSRPLLRIVVDSQLRIPLTSKMVQSCQHDLLVVSSSVASPARRHELEKHGVEVLAADGPGGRTDLKKIVQVLGTRKYLSLMIEAGSKVNWSALEYGVADRIFFYYAPKILGGLQSLPVAGGIGKRRRADAIRFTGTKLHVIPPDEFAVEAWLKKS</sequence>
<dbReference type="GO" id="GO:0009231">
    <property type="term" value="P:riboflavin biosynthetic process"/>
    <property type="evidence" value="ECO:0007669"/>
    <property type="project" value="UniProtKB-UniPathway"/>
</dbReference>
<evidence type="ECO:0000256" key="14">
    <source>
        <dbReference type="PIRSR" id="PIRSR006769-2"/>
    </source>
</evidence>
<feature type="binding site" evidence="14">
    <location>
        <position position="207"/>
    </location>
    <ligand>
        <name>substrate</name>
    </ligand>
</feature>
<comment type="catalytic activity">
    <reaction evidence="12">
        <text>5-amino-6-(5-phospho-D-ribitylamino)uracil + NADP(+) = 5-amino-6-(5-phospho-D-ribosylamino)uracil + NADPH + H(+)</text>
        <dbReference type="Rhea" id="RHEA:17845"/>
        <dbReference type="ChEBI" id="CHEBI:15378"/>
        <dbReference type="ChEBI" id="CHEBI:57783"/>
        <dbReference type="ChEBI" id="CHEBI:58349"/>
        <dbReference type="ChEBI" id="CHEBI:58421"/>
        <dbReference type="ChEBI" id="CHEBI:58453"/>
        <dbReference type="EC" id="1.1.1.193"/>
    </reaction>
</comment>
<dbReference type="GO" id="GO:0008703">
    <property type="term" value="F:5-amino-6-(5-phosphoribosylamino)uracil reductase activity"/>
    <property type="evidence" value="ECO:0007669"/>
    <property type="project" value="UniProtKB-EC"/>
</dbReference>
<proteinExistence type="inferred from homology"/>
<dbReference type="InterPro" id="IPR016193">
    <property type="entry name" value="Cytidine_deaminase-like"/>
</dbReference>
<dbReference type="CDD" id="cd01284">
    <property type="entry name" value="Riboflavin_deaminase-reductase"/>
    <property type="match status" value="1"/>
</dbReference>
<feature type="binding site" evidence="14">
    <location>
        <position position="168"/>
    </location>
    <ligand>
        <name>substrate</name>
    </ligand>
</feature>
<evidence type="ECO:0000313" key="17">
    <source>
        <dbReference type="EMBL" id="QOY91942.1"/>
    </source>
</evidence>
<evidence type="ECO:0000256" key="15">
    <source>
        <dbReference type="PIRSR" id="PIRSR006769-3"/>
    </source>
</evidence>
<feature type="binding site" evidence="14">
    <location>
        <position position="200"/>
    </location>
    <ligand>
        <name>NADP(+)</name>
        <dbReference type="ChEBI" id="CHEBI:58349"/>
    </ligand>
</feature>
<dbReference type="EC" id="1.1.1.193" evidence="12"/>
<dbReference type="PIRSF" id="PIRSF006769">
    <property type="entry name" value="RibD"/>
    <property type="match status" value="1"/>
</dbReference>
<feature type="binding site" evidence="14">
    <location>
        <position position="154"/>
    </location>
    <ligand>
        <name>NADP(+)</name>
        <dbReference type="ChEBI" id="CHEBI:58349"/>
    </ligand>
</feature>
<feature type="binding site" evidence="15">
    <location>
        <position position="74"/>
    </location>
    <ligand>
        <name>Zn(2+)</name>
        <dbReference type="ChEBI" id="CHEBI:29105"/>
        <note>catalytic</note>
    </ligand>
</feature>
<keyword evidence="8 12" id="KW-0862">Zinc</keyword>
<evidence type="ECO:0000256" key="9">
    <source>
        <dbReference type="ARBA" id="ARBA00022857"/>
    </source>
</evidence>
<comment type="catalytic activity">
    <reaction evidence="12">
        <text>2,5-diamino-6-hydroxy-4-(5-phosphoribosylamino)-pyrimidine + H2O + H(+) = 5-amino-6-(5-phospho-D-ribosylamino)uracil + NH4(+)</text>
        <dbReference type="Rhea" id="RHEA:21868"/>
        <dbReference type="ChEBI" id="CHEBI:15377"/>
        <dbReference type="ChEBI" id="CHEBI:15378"/>
        <dbReference type="ChEBI" id="CHEBI:28938"/>
        <dbReference type="ChEBI" id="CHEBI:58453"/>
        <dbReference type="ChEBI" id="CHEBI:58614"/>
        <dbReference type="EC" id="3.5.4.26"/>
    </reaction>
</comment>
<dbReference type="InterPro" id="IPR004794">
    <property type="entry name" value="Eubact_RibD"/>
</dbReference>
<dbReference type="NCBIfam" id="TIGR00326">
    <property type="entry name" value="eubact_ribD"/>
    <property type="match status" value="1"/>
</dbReference>
<feature type="binding site" evidence="14">
    <location>
        <position position="294"/>
    </location>
    <ligand>
        <name>substrate</name>
    </ligand>
</feature>
<feature type="binding site" evidence="15">
    <location>
        <position position="83"/>
    </location>
    <ligand>
        <name>Zn(2+)</name>
        <dbReference type="ChEBI" id="CHEBI:29105"/>
        <note>catalytic</note>
    </ligand>
</feature>
<dbReference type="PANTHER" id="PTHR38011:SF7">
    <property type="entry name" value="2,5-DIAMINO-6-RIBOSYLAMINO-4(3H)-PYRIMIDINONE 5'-PHOSPHATE REDUCTASE"/>
    <property type="match status" value="1"/>
</dbReference>
<evidence type="ECO:0000256" key="11">
    <source>
        <dbReference type="ARBA" id="ARBA00023268"/>
    </source>
</evidence>
<evidence type="ECO:0000256" key="6">
    <source>
        <dbReference type="ARBA" id="ARBA00022619"/>
    </source>
</evidence>
<keyword evidence="9 12" id="KW-0521">NADP</keyword>
<dbReference type="Gene3D" id="3.40.140.10">
    <property type="entry name" value="Cytidine Deaminase, domain 2"/>
    <property type="match status" value="1"/>
</dbReference>
<dbReference type="InterPro" id="IPR011549">
    <property type="entry name" value="RibD_C"/>
</dbReference>
<feature type="binding site" evidence="15">
    <location>
        <position position="49"/>
    </location>
    <ligand>
        <name>Zn(2+)</name>
        <dbReference type="ChEBI" id="CHEBI:29105"/>
        <note>catalytic</note>
    </ligand>
</feature>
<evidence type="ECO:0000256" key="8">
    <source>
        <dbReference type="ARBA" id="ARBA00022833"/>
    </source>
</evidence>
<comment type="pathway">
    <text evidence="3 12">Cofactor biosynthesis; riboflavin biosynthesis; 5-amino-6-(D-ribitylamino)uracil from GTP: step 3/4.</text>
</comment>
<protein>
    <recommendedName>
        <fullName evidence="12">Riboflavin biosynthesis protein RibD</fullName>
    </recommendedName>
    <domain>
        <recommendedName>
            <fullName evidence="12">Diaminohydroxyphosphoribosylaminopyrimidine deaminase</fullName>
            <shortName evidence="12">DRAP deaminase</shortName>
            <ecNumber evidence="12">3.5.4.26</ecNumber>
        </recommendedName>
        <alternativeName>
            <fullName evidence="12">Riboflavin-specific deaminase</fullName>
        </alternativeName>
    </domain>
    <domain>
        <recommendedName>
            <fullName evidence="12">5-amino-6-(5-phosphoribosylamino)uracil reductase</fullName>
            <ecNumber evidence="12">1.1.1.193</ecNumber>
        </recommendedName>
        <alternativeName>
            <fullName evidence="12">HTP reductase</fullName>
        </alternativeName>
    </domain>
</protein>
<feature type="binding site" evidence="14">
    <location>
        <position position="170"/>
    </location>
    <ligand>
        <name>NADP(+)</name>
        <dbReference type="ChEBI" id="CHEBI:58349"/>
    </ligand>
</feature>
<evidence type="ECO:0000256" key="3">
    <source>
        <dbReference type="ARBA" id="ARBA00004910"/>
    </source>
</evidence>
<dbReference type="PROSITE" id="PS00903">
    <property type="entry name" value="CYT_DCMP_DEAMINASES_1"/>
    <property type="match status" value="1"/>
</dbReference>
<comment type="similarity">
    <text evidence="4 12">In the N-terminal section; belongs to the cytidine and deoxycytidylate deaminase family.</text>
</comment>
<organism evidence="17 18">
    <name type="scientific">Paludibaculum fermentans</name>
    <dbReference type="NCBI Taxonomy" id="1473598"/>
    <lineage>
        <taxon>Bacteria</taxon>
        <taxon>Pseudomonadati</taxon>
        <taxon>Acidobacteriota</taxon>
        <taxon>Terriglobia</taxon>
        <taxon>Bryobacterales</taxon>
        <taxon>Bryobacteraceae</taxon>
        <taxon>Paludibaculum</taxon>
    </lineage>
</organism>
<keyword evidence="10 12" id="KW-0560">Oxidoreductase</keyword>
<dbReference type="NCBIfam" id="TIGR00227">
    <property type="entry name" value="ribD_Cterm"/>
    <property type="match status" value="1"/>
</dbReference>
<keyword evidence="11" id="KW-0511">Multifunctional enzyme</keyword>
<feature type="binding site" evidence="14">
    <location>
        <position position="196"/>
    </location>
    <ligand>
        <name>NADP(+)</name>
        <dbReference type="ChEBI" id="CHEBI:58349"/>
    </ligand>
</feature>
<dbReference type="KEGG" id="pfer:IRI77_07200"/>
<dbReference type="Proteomes" id="UP000593892">
    <property type="component" value="Chromosome"/>
</dbReference>
<comment type="cofactor">
    <cofactor evidence="12 15">
        <name>Zn(2+)</name>
        <dbReference type="ChEBI" id="CHEBI:29105"/>
    </cofactor>
    <text evidence="12 15">Binds 1 zinc ion.</text>
</comment>
<dbReference type="EC" id="3.5.4.26" evidence="12"/>
<dbReference type="InterPro" id="IPR024072">
    <property type="entry name" value="DHFR-like_dom_sf"/>
</dbReference>
<feature type="binding site" evidence="14">
    <location>
        <begin position="296"/>
        <end position="302"/>
    </location>
    <ligand>
        <name>NADP(+)</name>
        <dbReference type="ChEBI" id="CHEBI:58349"/>
    </ligand>
</feature>
<comment type="pathway">
    <text evidence="2 12">Cofactor biosynthesis; riboflavin biosynthesis; 5-amino-6-(D-ribitylamino)uracil from GTP: step 2/4.</text>
</comment>
<keyword evidence="7 12" id="KW-0479">Metal-binding</keyword>
<evidence type="ECO:0000256" key="10">
    <source>
        <dbReference type="ARBA" id="ARBA00023002"/>
    </source>
</evidence>
<dbReference type="SUPFAM" id="SSF53597">
    <property type="entry name" value="Dihydrofolate reductase-like"/>
    <property type="match status" value="1"/>
</dbReference>
<dbReference type="SUPFAM" id="SSF53927">
    <property type="entry name" value="Cytidine deaminase-like"/>
    <property type="match status" value="1"/>
</dbReference>
<accession>A0A7S7SN27</accession>
<keyword evidence="6 12" id="KW-0686">Riboflavin biosynthesis</keyword>
<dbReference type="GO" id="GO:0008835">
    <property type="term" value="F:diaminohydroxyphosphoribosylaminopyrimidine deaminase activity"/>
    <property type="evidence" value="ECO:0007669"/>
    <property type="project" value="UniProtKB-EC"/>
</dbReference>
<dbReference type="Gene3D" id="3.40.430.10">
    <property type="entry name" value="Dihydrofolate Reductase, subunit A"/>
    <property type="match status" value="1"/>
</dbReference>
<comment type="similarity">
    <text evidence="5 12">In the C-terminal section; belongs to the HTP reductase family.</text>
</comment>
<evidence type="ECO:0000256" key="4">
    <source>
        <dbReference type="ARBA" id="ARBA00005259"/>
    </source>
</evidence>
<dbReference type="PROSITE" id="PS51747">
    <property type="entry name" value="CYT_DCMP_DEAMINASES_2"/>
    <property type="match status" value="1"/>
</dbReference>
<evidence type="ECO:0000256" key="13">
    <source>
        <dbReference type="PIRSR" id="PIRSR006769-1"/>
    </source>
</evidence>
<evidence type="ECO:0000256" key="7">
    <source>
        <dbReference type="ARBA" id="ARBA00022723"/>
    </source>
</evidence>
<feature type="domain" description="CMP/dCMP-type deaminase" evidence="16">
    <location>
        <begin position="1"/>
        <end position="122"/>
    </location>
</feature>
<dbReference type="InterPro" id="IPR016192">
    <property type="entry name" value="APOBEC/CMP_deaminase_Zn-bd"/>
</dbReference>
<dbReference type="PANTHER" id="PTHR38011">
    <property type="entry name" value="DIHYDROFOLATE REDUCTASE FAMILY PROTEIN (AFU_ORTHOLOGUE AFUA_8G06820)"/>
    <property type="match status" value="1"/>
</dbReference>
<keyword evidence="18" id="KW-1185">Reference proteome</keyword>
<evidence type="ECO:0000313" key="18">
    <source>
        <dbReference type="Proteomes" id="UP000593892"/>
    </source>
</evidence>
<evidence type="ECO:0000256" key="2">
    <source>
        <dbReference type="ARBA" id="ARBA00004882"/>
    </source>
</evidence>
<dbReference type="Pfam" id="PF01872">
    <property type="entry name" value="RibD_C"/>
    <property type="match status" value="1"/>
</dbReference>